<keyword evidence="2" id="KW-0067">ATP-binding</keyword>
<dbReference type="InterPro" id="IPR025944">
    <property type="entry name" value="Sigma_54_int_dom_CS"/>
</dbReference>
<evidence type="ECO:0000313" key="8">
    <source>
        <dbReference type="Proteomes" id="UP001595724"/>
    </source>
</evidence>
<dbReference type="Pfam" id="PF20161">
    <property type="entry name" value="VpsR"/>
    <property type="match status" value="1"/>
</dbReference>
<dbReference type="InterPro" id="IPR002078">
    <property type="entry name" value="Sigma_54_int"/>
</dbReference>
<comment type="caution">
    <text evidence="7">The sequence shown here is derived from an EMBL/GenBank/DDBJ whole genome shotgun (WGS) entry which is preliminary data.</text>
</comment>
<name>A0ABV7UW15_9GAMM</name>
<dbReference type="PANTHER" id="PTHR32071">
    <property type="entry name" value="TRANSCRIPTIONAL REGULATORY PROTEIN"/>
    <property type="match status" value="1"/>
</dbReference>
<keyword evidence="1" id="KW-0547">Nucleotide-binding</keyword>
<dbReference type="Pfam" id="PF25601">
    <property type="entry name" value="AAA_lid_14"/>
    <property type="match status" value="1"/>
</dbReference>
<keyword evidence="5" id="KW-0804">Transcription</keyword>
<evidence type="ECO:0000313" key="7">
    <source>
        <dbReference type="EMBL" id="MFC3661205.1"/>
    </source>
</evidence>
<dbReference type="InterPro" id="IPR027417">
    <property type="entry name" value="P-loop_NTPase"/>
</dbReference>
<keyword evidence="3" id="KW-0805">Transcription regulation</keyword>
<dbReference type="EMBL" id="JBHRYF010000012">
    <property type="protein sequence ID" value="MFC3661205.1"/>
    <property type="molecule type" value="Genomic_DNA"/>
</dbReference>
<dbReference type="Proteomes" id="UP001595724">
    <property type="component" value="Unassembled WGS sequence"/>
</dbReference>
<evidence type="ECO:0000256" key="4">
    <source>
        <dbReference type="ARBA" id="ARBA00023125"/>
    </source>
</evidence>
<evidence type="ECO:0000256" key="2">
    <source>
        <dbReference type="ARBA" id="ARBA00022840"/>
    </source>
</evidence>
<accession>A0ABV7UW15</accession>
<keyword evidence="4" id="KW-0238">DNA-binding</keyword>
<dbReference type="InterPro" id="IPR003593">
    <property type="entry name" value="AAA+_ATPase"/>
</dbReference>
<dbReference type="Gene3D" id="1.10.10.60">
    <property type="entry name" value="Homeodomain-like"/>
    <property type="match status" value="1"/>
</dbReference>
<gene>
    <name evidence="7" type="ORF">ACFOM9_14155</name>
</gene>
<reference evidence="8" key="1">
    <citation type="journal article" date="2019" name="Int. J. Syst. Evol. Microbiol.">
        <title>The Global Catalogue of Microorganisms (GCM) 10K type strain sequencing project: providing services to taxonomists for standard genome sequencing and annotation.</title>
        <authorList>
            <consortium name="The Broad Institute Genomics Platform"/>
            <consortium name="The Broad Institute Genome Sequencing Center for Infectious Disease"/>
            <person name="Wu L."/>
            <person name="Ma J."/>
        </authorList>
    </citation>
    <scope>NUCLEOTIDE SEQUENCE [LARGE SCALE GENOMIC DNA]</scope>
    <source>
        <strain evidence="8">KCTC 42211</strain>
    </source>
</reference>
<dbReference type="InterPro" id="IPR002197">
    <property type="entry name" value="HTH_Fis"/>
</dbReference>
<dbReference type="PRINTS" id="PR01590">
    <property type="entry name" value="HTHFIS"/>
</dbReference>
<proteinExistence type="predicted"/>
<dbReference type="CDD" id="cd00009">
    <property type="entry name" value="AAA"/>
    <property type="match status" value="1"/>
</dbReference>
<evidence type="ECO:0000256" key="5">
    <source>
        <dbReference type="ARBA" id="ARBA00023163"/>
    </source>
</evidence>
<sequence length="466" mass="51176">MRARRETRDLIVVSMAGTESAGGLDGLLQQGWRLWRAESASDILRLLKTQPSTCFAALLDLRGADPRRAGSPRADQLMPVLTIGRIGWVAGVTQKQLDQPWVRRLIHHYCHDYVTLPCASTLLGVVFGHAHGMAALSPDHAGSPAGDDMIGDAMIGESPAMRAMQQMLQKAAMTEAPVYIAGETGTGKELAALAIHHRSARRERPFVVINCGAIPQSLMQSELFGYERGAFTGASQRKLGRIELAHTGTLFLDEIGDLPMDSQASMLRFLQQGSVERLGGHEEIRVDVRILSATHVDLAAAVADGRFREDLYHRLRVIELRQPPLRERGADIDLIAAHALSHHAAEATRRIRGFSTCATAAMQRYAWPGNVRELINRVRQAVVMADGPCITARDLRLEEVGTDAPETLDAARCEGERTAIERALQRNRHRMAATARDLGISRVTLYRLMARHGLREDAVAARAARS</sequence>
<dbReference type="RefSeq" id="WP_386712191.1">
    <property type="nucleotide sequence ID" value="NZ_JBHRYF010000012.1"/>
</dbReference>
<dbReference type="InterPro" id="IPR025943">
    <property type="entry name" value="Sigma_54_int_dom_ATP-bd_2"/>
</dbReference>
<dbReference type="SUPFAM" id="SSF52540">
    <property type="entry name" value="P-loop containing nucleoside triphosphate hydrolases"/>
    <property type="match status" value="1"/>
</dbReference>
<dbReference type="SUPFAM" id="SSF46689">
    <property type="entry name" value="Homeodomain-like"/>
    <property type="match status" value="1"/>
</dbReference>
<dbReference type="InterPro" id="IPR009057">
    <property type="entry name" value="Homeodomain-like_sf"/>
</dbReference>
<dbReference type="Gene3D" id="1.10.8.60">
    <property type="match status" value="1"/>
</dbReference>
<dbReference type="PANTHER" id="PTHR32071:SF120">
    <property type="entry name" value="TRANSCRIPTIONAL REGULATOR-RELATED"/>
    <property type="match status" value="1"/>
</dbReference>
<dbReference type="Pfam" id="PF02954">
    <property type="entry name" value="HTH_8"/>
    <property type="match status" value="1"/>
</dbReference>
<dbReference type="Gene3D" id="3.40.50.300">
    <property type="entry name" value="P-loop containing nucleotide triphosphate hydrolases"/>
    <property type="match status" value="1"/>
</dbReference>
<organism evidence="7 8">
    <name type="scientific">Luteimonas notoginsengisoli</name>
    <dbReference type="NCBI Taxonomy" id="1578200"/>
    <lineage>
        <taxon>Bacteria</taxon>
        <taxon>Pseudomonadati</taxon>
        <taxon>Pseudomonadota</taxon>
        <taxon>Gammaproteobacteria</taxon>
        <taxon>Lysobacterales</taxon>
        <taxon>Lysobacteraceae</taxon>
        <taxon>Luteimonas</taxon>
    </lineage>
</organism>
<dbReference type="InterPro" id="IPR058031">
    <property type="entry name" value="AAA_lid_NorR"/>
</dbReference>
<protein>
    <submittedName>
        <fullName evidence="7">Sigma 54-interacting transcriptional regulator</fullName>
    </submittedName>
</protein>
<dbReference type="Pfam" id="PF00158">
    <property type="entry name" value="Sigma54_activat"/>
    <property type="match status" value="1"/>
</dbReference>
<feature type="domain" description="Sigma-54 factor interaction" evidence="6">
    <location>
        <begin position="154"/>
        <end position="383"/>
    </location>
</feature>
<evidence type="ECO:0000256" key="3">
    <source>
        <dbReference type="ARBA" id="ARBA00023015"/>
    </source>
</evidence>
<dbReference type="PROSITE" id="PS00676">
    <property type="entry name" value="SIGMA54_INTERACT_2"/>
    <property type="match status" value="1"/>
</dbReference>
<evidence type="ECO:0000259" key="6">
    <source>
        <dbReference type="PROSITE" id="PS50045"/>
    </source>
</evidence>
<dbReference type="PROSITE" id="PS50045">
    <property type="entry name" value="SIGMA54_INTERACT_4"/>
    <property type="match status" value="1"/>
</dbReference>
<dbReference type="InterPro" id="IPR045343">
    <property type="entry name" value="VpsR"/>
</dbReference>
<keyword evidence="8" id="KW-1185">Reference proteome</keyword>
<dbReference type="SMART" id="SM00382">
    <property type="entry name" value="AAA"/>
    <property type="match status" value="1"/>
</dbReference>
<dbReference type="PROSITE" id="PS00688">
    <property type="entry name" value="SIGMA54_INTERACT_3"/>
    <property type="match status" value="1"/>
</dbReference>
<evidence type="ECO:0000256" key="1">
    <source>
        <dbReference type="ARBA" id="ARBA00022741"/>
    </source>
</evidence>